<evidence type="ECO:0000256" key="1">
    <source>
        <dbReference type="SAM" id="MobiDB-lite"/>
    </source>
</evidence>
<accession>A0A7W3R8D4</accession>
<evidence type="ECO:0000313" key="4">
    <source>
        <dbReference type="Proteomes" id="UP000539313"/>
    </source>
</evidence>
<feature type="compositionally biased region" description="Pro residues" evidence="1">
    <location>
        <begin position="31"/>
        <end position="40"/>
    </location>
</feature>
<feature type="compositionally biased region" description="Basic and acidic residues" evidence="1">
    <location>
        <begin position="21"/>
        <end position="30"/>
    </location>
</feature>
<feature type="domain" description="DUF2510" evidence="2">
    <location>
        <begin position="4"/>
        <end position="36"/>
    </location>
</feature>
<comment type="caution">
    <text evidence="3">The sequence shown here is derived from an EMBL/GenBank/DDBJ whole genome shotgun (WGS) entry which is preliminary data.</text>
</comment>
<feature type="region of interest" description="Disordered" evidence="1">
    <location>
        <begin position="21"/>
        <end position="49"/>
    </location>
</feature>
<name>A0A7W3R8D4_9ACTN</name>
<dbReference type="InterPro" id="IPR018929">
    <property type="entry name" value="DUF2510"/>
</dbReference>
<gene>
    <name evidence="3" type="ORF">HNR21_002468</name>
</gene>
<dbReference type="Proteomes" id="UP000539313">
    <property type="component" value="Unassembled WGS sequence"/>
</dbReference>
<sequence length="216" mass="23782">MSQPGWYSDPHGSGRLRWWDGQRWTEHVHPPEPQQAPQPQQPQQAQQPAADAVVADVRGYRLHADRQGIAYGSASMVWAVVEWVAYWPTGQGQWVFQVGREPFHGGPRVEVVCDQEDLWNRLVELCRSHVEPRLVAELAGRVRAGERIDVGAGLGVHPGGLNGGRVSLGWTAVGGASIREGKVWLHQAGTEAPVLYVPQQNPNAVIIPALLAELKR</sequence>
<dbReference type="RefSeq" id="WP_220500135.1">
    <property type="nucleotide sequence ID" value="NZ_JACJII010000001.1"/>
</dbReference>
<proteinExistence type="predicted"/>
<protein>
    <recommendedName>
        <fullName evidence="2">DUF2510 domain-containing protein</fullName>
    </recommendedName>
</protein>
<dbReference type="EMBL" id="JACJII010000001">
    <property type="protein sequence ID" value="MBA9003586.1"/>
    <property type="molecule type" value="Genomic_DNA"/>
</dbReference>
<reference evidence="3 4" key="1">
    <citation type="submission" date="2020-08" db="EMBL/GenBank/DDBJ databases">
        <title>Sequencing the genomes of 1000 actinobacteria strains.</title>
        <authorList>
            <person name="Klenk H.-P."/>
        </authorList>
    </citation>
    <scope>NUCLEOTIDE SEQUENCE [LARGE SCALE GENOMIC DNA]</scope>
    <source>
        <strain evidence="3 4">DSM 45823</strain>
    </source>
</reference>
<dbReference type="Pfam" id="PF10708">
    <property type="entry name" value="DUF2510"/>
    <property type="match status" value="1"/>
</dbReference>
<organism evidence="3 4">
    <name type="scientific">Thermomonospora cellulosilytica</name>
    <dbReference type="NCBI Taxonomy" id="1411118"/>
    <lineage>
        <taxon>Bacteria</taxon>
        <taxon>Bacillati</taxon>
        <taxon>Actinomycetota</taxon>
        <taxon>Actinomycetes</taxon>
        <taxon>Streptosporangiales</taxon>
        <taxon>Thermomonosporaceae</taxon>
        <taxon>Thermomonospora</taxon>
    </lineage>
</organism>
<keyword evidence="4" id="KW-1185">Reference proteome</keyword>
<dbReference type="AlphaFoldDB" id="A0A7W3R8D4"/>
<evidence type="ECO:0000259" key="2">
    <source>
        <dbReference type="Pfam" id="PF10708"/>
    </source>
</evidence>
<evidence type="ECO:0000313" key="3">
    <source>
        <dbReference type="EMBL" id="MBA9003586.1"/>
    </source>
</evidence>